<dbReference type="Gene3D" id="3.90.1750.20">
    <property type="entry name" value="Putative Large Serine Recombinase, Chain B, Domain 2"/>
    <property type="match status" value="1"/>
</dbReference>
<evidence type="ECO:0000313" key="3">
    <source>
        <dbReference type="EMBL" id="MBE9041291.1"/>
    </source>
</evidence>
<organism evidence="3 4">
    <name type="scientific">Zarconia navalis LEGE 11467</name>
    <dbReference type="NCBI Taxonomy" id="1828826"/>
    <lineage>
        <taxon>Bacteria</taxon>
        <taxon>Bacillati</taxon>
        <taxon>Cyanobacteriota</taxon>
        <taxon>Cyanophyceae</taxon>
        <taxon>Oscillatoriophycideae</taxon>
        <taxon>Oscillatoriales</taxon>
        <taxon>Oscillatoriales incertae sedis</taxon>
        <taxon>Zarconia</taxon>
        <taxon>Zarconia navalis</taxon>
    </lineage>
</organism>
<dbReference type="PANTHER" id="PTHR30461">
    <property type="entry name" value="DNA-INVERTASE FROM LAMBDOID PROPHAGE"/>
    <property type="match status" value="1"/>
</dbReference>
<dbReference type="AlphaFoldDB" id="A0A928ZA11"/>
<comment type="similarity">
    <text evidence="1">Belongs to the site-specific recombinase resolvase family.</text>
</comment>
<comment type="caution">
    <text evidence="3">The sequence shown here is derived from an EMBL/GenBank/DDBJ whole genome shotgun (WGS) entry which is preliminary data.</text>
</comment>
<dbReference type="SUPFAM" id="SSF53041">
    <property type="entry name" value="Resolvase-like"/>
    <property type="match status" value="1"/>
</dbReference>
<keyword evidence="4" id="KW-1185">Reference proteome</keyword>
<evidence type="ECO:0000259" key="2">
    <source>
        <dbReference type="PROSITE" id="PS51737"/>
    </source>
</evidence>
<sequence>MKIVAYCYSDPLLESAPDPAIWGWEVDRIYQDLGQRQQLHQLLEDCQTHPTNYLLVRRLEELGDTVPEVCNRLAHLEELGVEVVAAESDTRRANLLKLFDEIQHYQRSRRIRQGHARNRVEILPPPGKAPYGYRRGKDRYIVDRATAPIVKEFFEYFLLYGSVRGAVRYLGARYGKKIAVTTGRRWLTHPVYRGDLLYHNGETICDTHVAIVSRDEAAQVDRLLRRNRRMPPRTASAPRSLAGLVVCDRCRSSMTVTRVSRRDKKYEYLYLRPANCPEQPKCKAIDYNEILEKTIEGICRDLSQAVAGLPMPAMEGVKQSIREAIAAKEKILAQLSHLTETGVLDTQTANLRAYTLKTEISQLRAKLARLPPVNLRETAIAVSIPEFWRDLSETERRFYFREFIRQIEIHWCDRGWELQILFIF</sequence>
<dbReference type="Pfam" id="PF13408">
    <property type="entry name" value="Zn_ribbon_recom"/>
    <property type="match status" value="1"/>
</dbReference>
<dbReference type="InterPro" id="IPR036162">
    <property type="entry name" value="Resolvase-like_N_sf"/>
</dbReference>
<gene>
    <name evidence="3" type="ORF">IQ235_10920</name>
</gene>
<dbReference type="InterPro" id="IPR025827">
    <property type="entry name" value="Zn_ribbon_recom_dom"/>
</dbReference>
<feature type="domain" description="Recombinase" evidence="2">
    <location>
        <begin position="130"/>
        <end position="230"/>
    </location>
</feature>
<dbReference type="PROSITE" id="PS51737">
    <property type="entry name" value="RECOMBINASE_DNA_BIND"/>
    <property type="match status" value="1"/>
</dbReference>
<dbReference type="Pfam" id="PF07508">
    <property type="entry name" value="Recombinase"/>
    <property type="match status" value="1"/>
</dbReference>
<dbReference type="PANTHER" id="PTHR30461:SF26">
    <property type="entry name" value="RESOLVASE HOMOLOG YNEB"/>
    <property type="match status" value="1"/>
</dbReference>
<dbReference type="InterPro" id="IPR050639">
    <property type="entry name" value="SSR_resolvase"/>
</dbReference>
<evidence type="ECO:0000256" key="1">
    <source>
        <dbReference type="ARBA" id="ARBA00009913"/>
    </source>
</evidence>
<dbReference type="Proteomes" id="UP000621799">
    <property type="component" value="Unassembled WGS sequence"/>
</dbReference>
<dbReference type="EMBL" id="JADEXN010000175">
    <property type="protein sequence ID" value="MBE9041291.1"/>
    <property type="molecule type" value="Genomic_DNA"/>
</dbReference>
<dbReference type="InterPro" id="IPR038109">
    <property type="entry name" value="DNA_bind_recomb_sf"/>
</dbReference>
<dbReference type="Pfam" id="PF00239">
    <property type="entry name" value="Resolvase"/>
    <property type="match status" value="1"/>
</dbReference>
<dbReference type="InterPro" id="IPR006119">
    <property type="entry name" value="Resolv_N"/>
</dbReference>
<proteinExistence type="inferred from homology"/>
<name>A0A928ZA11_9CYAN</name>
<dbReference type="InterPro" id="IPR011109">
    <property type="entry name" value="DNA_bind_recombinase_dom"/>
</dbReference>
<reference evidence="3" key="1">
    <citation type="submission" date="2020-10" db="EMBL/GenBank/DDBJ databases">
        <authorList>
            <person name="Castelo-Branco R."/>
            <person name="Eusebio N."/>
            <person name="Adriana R."/>
            <person name="Vieira A."/>
            <person name="Brugerolle De Fraissinette N."/>
            <person name="Rezende De Castro R."/>
            <person name="Schneider M.P."/>
            <person name="Vasconcelos V."/>
            <person name="Leao P.N."/>
        </authorList>
    </citation>
    <scope>NUCLEOTIDE SEQUENCE</scope>
    <source>
        <strain evidence="3">LEGE 11467</strain>
    </source>
</reference>
<accession>A0A928ZA11</accession>
<dbReference type="GO" id="GO:0003677">
    <property type="term" value="F:DNA binding"/>
    <property type="evidence" value="ECO:0007669"/>
    <property type="project" value="InterPro"/>
</dbReference>
<dbReference type="GO" id="GO:0000150">
    <property type="term" value="F:DNA strand exchange activity"/>
    <property type="evidence" value="ECO:0007669"/>
    <property type="project" value="InterPro"/>
</dbReference>
<dbReference type="RefSeq" id="WP_264321512.1">
    <property type="nucleotide sequence ID" value="NZ_JADEXN010000175.1"/>
</dbReference>
<dbReference type="SMART" id="SM00857">
    <property type="entry name" value="Resolvase"/>
    <property type="match status" value="1"/>
</dbReference>
<evidence type="ECO:0000313" key="4">
    <source>
        <dbReference type="Proteomes" id="UP000621799"/>
    </source>
</evidence>
<protein>
    <submittedName>
        <fullName evidence="3">Recombinase family protein</fullName>
    </submittedName>
</protein>